<evidence type="ECO:0000259" key="10">
    <source>
        <dbReference type="Pfam" id="PF07885"/>
    </source>
</evidence>
<dbReference type="PANTHER" id="PTHR11003:SF273">
    <property type="entry name" value="TWIK FAMILY OF POTASSIUM CHANNELS PROTEIN 9"/>
    <property type="match status" value="1"/>
</dbReference>
<feature type="transmembrane region" description="Helical" evidence="9">
    <location>
        <begin position="184"/>
        <end position="204"/>
    </location>
</feature>
<proteinExistence type="inferred from homology"/>
<sequence>MTLSTSPRAFSVNSHLASSRRFSSEGYGHIAPETFYGRLFCIVYGLIGVPMTLLTIADLGMFLTIVLRKFTNFIYNIAAHVPLTKTGEKGSMLSTARDIETLDEEEKEKPQKDPNEPRDTVVNANYRQIGLIDLKKGIRYETAEMLYVTCCRKTAEAIALGVTFALYLVLGAKVLAVYEPDMDFFKAFYFNFVTLTTIGLGDFVPRRHVSYITSLISNFTIFMTILPSYSFDYLYVTLCYIGVGLALTTMAIDLAADLLRKLHYVGRKMDNMAS</sequence>
<evidence type="ECO:0000256" key="2">
    <source>
        <dbReference type="ARBA" id="ARBA00022448"/>
    </source>
</evidence>
<dbReference type="InterPro" id="IPR003280">
    <property type="entry name" value="2pore_dom_K_chnl"/>
</dbReference>
<feature type="transmembrane region" description="Helical" evidence="9">
    <location>
        <begin position="42"/>
        <end position="67"/>
    </location>
</feature>
<feature type="transmembrane region" description="Helical" evidence="9">
    <location>
        <begin position="235"/>
        <end position="259"/>
    </location>
</feature>
<keyword evidence="6 9" id="KW-0472">Membrane</keyword>
<dbReference type="PANTHER" id="PTHR11003">
    <property type="entry name" value="POTASSIUM CHANNEL, SUBFAMILY K"/>
    <property type="match status" value="1"/>
</dbReference>
<feature type="transmembrane region" description="Helical" evidence="9">
    <location>
        <begin position="157"/>
        <end position="178"/>
    </location>
</feature>
<dbReference type="Pfam" id="PF07885">
    <property type="entry name" value="Ion_trans_2"/>
    <property type="match status" value="2"/>
</dbReference>
<evidence type="ECO:0000256" key="1">
    <source>
        <dbReference type="ARBA" id="ARBA00004141"/>
    </source>
</evidence>
<dbReference type="GO" id="GO:0005886">
    <property type="term" value="C:plasma membrane"/>
    <property type="evidence" value="ECO:0007669"/>
    <property type="project" value="TreeGrafter"/>
</dbReference>
<feature type="domain" description="Potassium channel" evidence="10">
    <location>
        <begin position="164"/>
        <end position="259"/>
    </location>
</feature>
<keyword evidence="12" id="KW-1185">Reference proteome</keyword>
<evidence type="ECO:0000256" key="8">
    <source>
        <dbReference type="RuleBase" id="RU003857"/>
    </source>
</evidence>
<dbReference type="GO" id="GO:0022841">
    <property type="term" value="F:potassium ion leak channel activity"/>
    <property type="evidence" value="ECO:0007669"/>
    <property type="project" value="TreeGrafter"/>
</dbReference>
<evidence type="ECO:0000256" key="7">
    <source>
        <dbReference type="ARBA" id="ARBA00023303"/>
    </source>
</evidence>
<dbReference type="SUPFAM" id="SSF81324">
    <property type="entry name" value="Voltage-gated potassium channels"/>
    <property type="match status" value="2"/>
</dbReference>
<evidence type="ECO:0000256" key="9">
    <source>
        <dbReference type="SAM" id="Phobius"/>
    </source>
</evidence>
<keyword evidence="4 9" id="KW-1133">Transmembrane helix</keyword>
<protein>
    <recommendedName>
        <fullName evidence="10">Potassium channel domain-containing protein</fullName>
    </recommendedName>
</protein>
<evidence type="ECO:0000256" key="3">
    <source>
        <dbReference type="ARBA" id="ARBA00022692"/>
    </source>
</evidence>
<feature type="non-terminal residue" evidence="11">
    <location>
        <position position="274"/>
    </location>
</feature>
<dbReference type="EMBL" id="UYYB01098556">
    <property type="protein sequence ID" value="VDM77153.1"/>
    <property type="molecule type" value="Genomic_DNA"/>
</dbReference>
<evidence type="ECO:0000256" key="5">
    <source>
        <dbReference type="ARBA" id="ARBA00023065"/>
    </source>
</evidence>
<evidence type="ECO:0000313" key="12">
    <source>
        <dbReference type="Proteomes" id="UP000270094"/>
    </source>
</evidence>
<keyword evidence="2 8" id="KW-0813">Transport</keyword>
<evidence type="ECO:0000256" key="6">
    <source>
        <dbReference type="ARBA" id="ARBA00023136"/>
    </source>
</evidence>
<dbReference type="Gene3D" id="1.10.287.70">
    <property type="match status" value="1"/>
</dbReference>
<dbReference type="GO" id="GO:0030322">
    <property type="term" value="P:stabilization of membrane potential"/>
    <property type="evidence" value="ECO:0007669"/>
    <property type="project" value="TreeGrafter"/>
</dbReference>
<feature type="domain" description="Potassium channel" evidence="10">
    <location>
        <begin position="26"/>
        <end position="64"/>
    </location>
</feature>
<name>A0A3P7J924_STRVU</name>
<organism evidence="11 12">
    <name type="scientific">Strongylus vulgaris</name>
    <name type="common">Blood worm</name>
    <dbReference type="NCBI Taxonomy" id="40348"/>
    <lineage>
        <taxon>Eukaryota</taxon>
        <taxon>Metazoa</taxon>
        <taxon>Ecdysozoa</taxon>
        <taxon>Nematoda</taxon>
        <taxon>Chromadorea</taxon>
        <taxon>Rhabditida</taxon>
        <taxon>Rhabditina</taxon>
        <taxon>Rhabditomorpha</taxon>
        <taxon>Strongyloidea</taxon>
        <taxon>Strongylidae</taxon>
        <taxon>Strongylus</taxon>
    </lineage>
</organism>
<evidence type="ECO:0000313" key="11">
    <source>
        <dbReference type="EMBL" id="VDM77153.1"/>
    </source>
</evidence>
<comment type="similarity">
    <text evidence="8">Belongs to the two pore domain potassium channel (TC 1.A.1.8) family.</text>
</comment>
<reference evidence="11 12" key="1">
    <citation type="submission" date="2018-11" db="EMBL/GenBank/DDBJ databases">
        <authorList>
            <consortium name="Pathogen Informatics"/>
        </authorList>
    </citation>
    <scope>NUCLEOTIDE SEQUENCE [LARGE SCALE GENOMIC DNA]</scope>
</reference>
<dbReference type="Proteomes" id="UP000270094">
    <property type="component" value="Unassembled WGS sequence"/>
</dbReference>
<feature type="transmembrane region" description="Helical" evidence="9">
    <location>
        <begin position="211"/>
        <end position="229"/>
    </location>
</feature>
<dbReference type="AlphaFoldDB" id="A0A3P7J924"/>
<evidence type="ECO:0000256" key="4">
    <source>
        <dbReference type="ARBA" id="ARBA00022989"/>
    </source>
</evidence>
<dbReference type="PRINTS" id="PR01333">
    <property type="entry name" value="2POREKCHANEL"/>
</dbReference>
<dbReference type="OrthoDB" id="297496at2759"/>
<comment type="subcellular location">
    <subcellularLocation>
        <location evidence="1">Membrane</location>
        <topology evidence="1">Multi-pass membrane protein</topology>
    </subcellularLocation>
</comment>
<keyword evidence="5 8" id="KW-0406">Ion transport</keyword>
<gene>
    <name evidence="11" type="ORF">SVUK_LOCUS12151</name>
</gene>
<dbReference type="InterPro" id="IPR013099">
    <property type="entry name" value="K_chnl_dom"/>
</dbReference>
<keyword evidence="3 8" id="KW-0812">Transmembrane</keyword>
<dbReference type="GO" id="GO:0015271">
    <property type="term" value="F:outward rectifier potassium channel activity"/>
    <property type="evidence" value="ECO:0007669"/>
    <property type="project" value="TreeGrafter"/>
</dbReference>
<keyword evidence="7 8" id="KW-0407">Ion channel</keyword>
<accession>A0A3P7J924</accession>